<dbReference type="GO" id="GO:0045732">
    <property type="term" value="P:positive regulation of protein catabolic process"/>
    <property type="evidence" value="ECO:0007669"/>
    <property type="project" value="TreeGrafter"/>
</dbReference>
<dbReference type="PANTHER" id="PTHR10279:SF10">
    <property type="entry name" value="ORNITHINE DECARBOXYLASE ANTIZYME"/>
    <property type="match status" value="1"/>
</dbReference>
<dbReference type="InterPro" id="IPR002993">
    <property type="entry name" value="ODC_AZ"/>
</dbReference>
<keyword evidence="4" id="KW-0688">Ribosomal frameshifting</keyword>
<name>A0A7R8VHP7_TIMDO</name>
<protein>
    <recommendedName>
        <fullName evidence="3">Ornithine decarboxylase antizyme</fullName>
    </recommendedName>
</protein>
<dbReference type="Gene3D" id="3.40.630.60">
    <property type="match status" value="1"/>
</dbReference>
<dbReference type="SUPFAM" id="SSF55729">
    <property type="entry name" value="Acyl-CoA N-acyltransferases (Nat)"/>
    <property type="match status" value="1"/>
</dbReference>
<dbReference type="InterPro" id="IPR016181">
    <property type="entry name" value="Acyl_CoA_acyltransferase"/>
</dbReference>
<dbReference type="AlphaFoldDB" id="A0A7R8VHP7"/>
<dbReference type="GO" id="GO:0005634">
    <property type="term" value="C:nucleus"/>
    <property type="evidence" value="ECO:0007669"/>
    <property type="project" value="TreeGrafter"/>
</dbReference>
<dbReference type="GO" id="GO:0075523">
    <property type="term" value="P:viral translational frameshifting"/>
    <property type="evidence" value="ECO:0007669"/>
    <property type="project" value="UniProtKB-KW"/>
</dbReference>
<gene>
    <name evidence="5" type="ORF">TDIB3V08_LOCUS4194</name>
</gene>
<evidence type="ECO:0000256" key="2">
    <source>
        <dbReference type="ARBA" id="ARBA00011836"/>
    </source>
</evidence>
<evidence type="ECO:0000256" key="3">
    <source>
        <dbReference type="ARBA" id="ARBA00017712"/>
    </source>
</evidence>
<evidence type="ECO:0000313" key="5">
    <source>
        <dbReference type="EMBL" id="CAD7197901.1"/>
    </source>
</evidence>
<accession>A0A7R8VHP7</accession>
<dbReference type="GO" id="GO:0005737">
    <property type="term" value="C:cytoplasm"/>
    <property type="evidence" value="ECO:0007669"/>
    <property type="project" value="TreeGrafter"/>
</dbReference>
<dbReference type="GO" id="GO:0008073">
    <property type="term" value="F:ornithine decarboxylase inhibitor activity"/>
    <property type="evidence" value="ECO:0007669"/>
    <property type="project" value="InterPro"/>
</dbReference>
<sequence length="213" mass="24424">MKNLQLCQIRITSRSLWLVLYISRATDAAIYFVWRWRYLDTCVFGDPNLIYLKRRTPKISIWIVSPSYSAEGDGGVGKSRQLSVSECKKPVSEDELLAAAARVQSLRLTFVLRLTDVTEVCWETVLWQRRLYIQVPGCILPEGSKEGFVSLLEYAEEVLKCSHIIVFFKKDCNDRALLIRTFMYLGFSTLPPGHPLIPSNTDSCNVFMLYPVE</sequence>
<dbReference type="InterPro" id="IPR038581">
    <property type="entry name" value="ODC_AZ_sf"/>
</dbReference>
<dbReference type="Pfam" id="PF02100">
    <property type="entry name" value="ODC_AZ"/>
    <property type="match status" value="1"/>
</dbReference>
<comment type="subunit">
    <text evidence="2">Interacts with ODC1 and thereby sterically blocks ODC homodimerization.</text>
</comment>
<reference evidence="5" key="1">
    <citation type="submission" date="2020-11" db="EMBL/GenBank/DDBJ databases">
        <authorList>
            <person name="Tran Van P."/>
        </authorList>
    </citation>
    <scope>NUCLEOTIDE SEQUENCE</scope>
</reference>
<dbReference type="EMBL" id="OA565895">
    <property type="protein sequence ID" value="CAD7197901.1"/>
    <property type="molecule type" value="Genomic_DNA"/>
</dbReference>
<organism evidence="5">
    <name type="scientific">Timema douglasi</name>
    <name type="common">Walking stick</name>
    <dbReference type="NCBI Taxonomy" id="61478"/>
    <lineage>
        <taxon>Eukaryota</taxon>
        <taxon>Metazoa</taxon>
        <taxon>Ecdysozoa</taxon>
        <taxon>Arthropoda</taxon>
        <taxon>Hexapoda</taxon>
        <taxon>Insecta</taxon>
        <taxon>Pterygota</taxon>
        <taxon>Neoptera</taxon>
        <taxon>Polyneoptera</taxon>
        <taxon>Phasmatodea</taxon>
        <taxon>Timematodea</taxon>
        <taxon>Timematoidea</taxon>
        <taxon>Timematidae</taxon>
        <taxon>Timema</taxon>
    </lineage>
</organism>
<evidence type="ECO:0000256" key="4">
    <source>
        <dbReference type="ARBA" id="ARBA00022758"/>
    </source>
</evidence>
<proteinExistence type="inferred from homology"/>
<comment type="similarity">
    <text evidence="1">Belongs to the ODC antizyme family.</text>
</comment>
<evidence type="ECO:0000256" key="1">
    <source>
        <dbReference type="ARBA" id="ARBA00008796"/>
    </source>
</evidence>
<dbReference type="PANTHER" id="PTHR10279">
    <property type="entry name" value="ORNITHINE DECARBOXYLASE ANTIZYME"/>
    <property type="match status" value="1"/>
</dbReference>